<dbReference type="EMBL" id="KK107763">
    <property type="protein sequence ID" value="EZA47877.1"/>
    <property type="molecule type" value="Genomic_DNA"/>
</dbReference>
<evidence type="ECO:0000313" key="2">
    <source>
        <dbReference type="Proteomes" id="UP000053097"/>
    </source>
</evidence>
<dbReference type="Gene3D" id="3.30.420.10">
    <property type="entry name" value="Ribonuclease H-like superfamily/Ribonuclease H"/>
    <property type="match status" value="1"/>
</dbReference>
<accession>A0A026VVT5</accession>
<keyword evidence="2" id="KW-1185">Reference proteome</keyword>
<dbReference type="PANTHER" id="PTHR47326:SF1">
    <property type="entry name" value="HTH PSQ-TYPE DOMAIN-CONTAINING PROTEIN"/>
    <property type="match status" value="1"/>
</dbReference>
<dbReference type="InterPro" id="IPR036397">
    <property type="entry name" value="RNaseH_sf"/>
</dbReference>
<proteinExistence type="predicted"/>
<organism evidence="1 2">
    <name type="scientific">Ooceraea biroi</name>
    <name type="common">Clonal raider ant</name>
    <name type="synonym">Cerapachys biroi</name>
    <dbReference type="NCBI Taxonomy" id="2015173"/>
    <lineage>
        <taxon>Eukaryota</taxon>
        <taxon>Metazoa</taxon>
        <taxon>Ecdysozoa</taxon>
        <taxon>Arthropoda</taxon>
        <taxon>Hexapoda</taxon>
        <taxon>Insecta</taxon>
        <taxon>Pterygota</taxon>
        <taxon>Neoptera</taxon>
        <taxon>Endopterygota</taxon>
        <taxon>Hymenoptera</taxon>
        <taxon>Apocrita</taxon>
        <taxon>Aculeata</taxon>
        <taxon>Formicoidea</taxon>
        <taxon>Formicidae</taxon>
        <taxon>Dorylinae</taxon>
        <taxon>Ooceraea</taxon>
    </lineage>
</organism>
<dbReference type="OMA" id="FTHNGIN"/>
<feature type="non-terminal residue" evidence="1">
    <location>
        <position position="1"/>
    </location>
</feature>
<dbReference type="STRING" id="2015173.A0A026VVT5"/>
<evidence type="ECO:0008006" key="3">
    <source>
        <dbReference type="Google" id="ProtNLM"/>
    </source>
</evidence>
<name>A0A026VVT5_OOCBI</name>
<dbReference type="GO" id="GO:0003676">
    <property type="term" value="F:nucleic acid binding"/>
    <property type="evidence" value="ECO:0007669"/>
    <property type="project" value="InterPro"/>
</dbReference>
<evidence type="ECO:0000313" key="1">
    <source>
        <dbReference type="EMBL" id="EZA47877.1"/>
    </source>
</evidence>
<dbReference type="Proteomes" id="UP000053097">
    <property type="component" value="Unassembled WGS sequence"/>
</dbReference>
<protein>
    <recommendedName>
        <fullName evidence="3">Tc1-like transposase DDE domain-containing protein</fullName>
    </recommendedName>
</protein>
<reference evidence="1 2" key="1">
    <citation type="journal article" date="2014" name="Curr. Biol.">
        <title>The genome of the clonal raider ant Cerapachys biroi.</title>
        <authorList>
            <person name="Oxley P.R."/>
            <person name="Ji L."/>
            <person name="Fetter-Pruneda I."/>
            <person name="McKenzie S.K."/>
            <person name="Li C."/>
            <person name="Hu H."/>
            <person name="Zhang G."/>
            <person name="Kronauer D.J."/>
        </authorList>
    </citation>
    <scope>NUCLEOTIDE SEQUENCE [LARGE SCALE GENOMIC DNA]</scope>
</reference>
<dbReference type="OrthoDB" id="9986793at2759"/>
<dbReference type="PANTHER" id="PTHR47326">
    <property type="entry name" value="TRANSPOSABLE ELEMENT TC3 TRANSPOSASE-LIKE PROTEIN"/>
    <property type="match status" value="1"/>
</dbReference>
<gene>
    <name evidence="1" type="ORF">X777_15252</name>
</gene>
<dbReference type="AlphaFoldDB" id="A0A026VVT5"/>
<sequence length="176" mass="20090">LQQQRHDHNFTTKILALDEALFTHNGINNSHNTHVWSYENPHAAESTNFQHRFSVNVWAAIVNEILVGPYILSDRLTGECYLQFLQDNLPGLLKDVPLHIWQNMWLLQDGAPAHFSQEVQEFLNNTFPNRWIGRGGPVAWPPKSPDLNPCDFFVGLHEKFGIYNAGRHTGGTDCAY</sequence>